<dbReference type="AlphaFoldDB" id="A0AAD7UH33"/>
<dbReference type="SUPFAM" id="SSF54631">
    <property type="entry name" value="CBS-domain pair"/>
    <property type="match status" value="1"/>
</dbReference>
<accession>A0AAD7UH33</accession>
<dbReference type="FunFam" id="3.10.580.10:FF:000002">
    <property type="entry name" value="Magnesium/cobalt efflux protein CorC"/>
    <property type="match status" value="1"/>
</dbReference>
<dbReference type="PANTHER" id="PTHR22777:SF17">
    <property type="entry name" value="UPF0053 PROTEIN SLL0260"/>
    <property type="match status" value="1"/>
</dbReference>
<dbReference type="Pfam" id="PF00571">
    <property type="entry name" value="CBS"/>
    <property type="match status" value="2"/>
</dbReference>
<gene>
    <name evidence="14" type="ORF">CTAYLR_000972</name>
</gene>
<dbReference type="SUPFAM" id="SSF56176">
    <property type="entry name" value="FAD-binding/transporter-associated domain-like"/>
    <property type="match status" value="1"/>
</dbReference>
<feature type="transmembrane region" description="Helical" evidence="10">
    <location>
        <begin position="171"/>
        <end position="193"/>
    </location>
</feature>
<feature type="domain" description="CBS" evidence="12">
    <location>
        <begin position="289"/>
        <end position="350"/>
    </location>
</feature>
<evidence type="ECO:0000256" key="2">
    <source>
        <dbReference type="ARBA" id="ARBA00022692"/>
    </source>
</evidence>
<dbReference type="InterPro" id="IPR000644">
    <property type="entry name" value="CBS_dom"/>
</dbReference>
<dbReference type="Gene3D" id="3.10.580.10">
    <property type="entry name" value="CBS-domain"/>
    <property type="match status" value="1"/>
</dbReference>
<dbReference type="GO" id="GO:0016020">
    <property type="term" value="C:membrane"/>
    <property type="evidence" value="ECO:0007669"/>
    <property type="project" value="UniProtKB-SubCell"/>
</dbReference>
<dbReference type="InterPro" id="IPR016169">
    <property type="entry name" value="FAD-bd_PCMH_sub2"/>
</dbReference>
<dbReference type="CDD" id="cd04590">
    <property type="entry name" value="CBS_pair_CorC_HlyC_assoc"/>
    <property type="match status" value="1"/>
</dbReference>
<organism evidence="14 15">
    <name type="scientific">Chrysophaeum taylorii</name>
    <dbReference type="NCBI Taxonomy" id="2483200"/>
    <lineage>
        <taxon>Eukaryota</taxon>
        <taxon>Sar</taxon>
        <taxon>Stramenopiles</taxon>
        <taxon>Ochrophyta</taxon>
        <taxon>Pelagophyceae</taxon>
        <taxon>Pelagomonadales</taxon>
        <taxon>Pelagomonadaceae</taxon>
        <taxon>Chrysophaeum</taxon>
    </lineage>
</organism>
<dbReference type="InterPro" id="IPR046342">
    <property type="entry name" value="CBS_dom_sf"/>
</dbReference>
<evidence type="ECO:0008006" key="16">
    <source>
        <dbReference type="Google" id="ProtNLM"/>
    </source>
</evidence>
<comment type="caution">
    <text evidence="14">The sequence shown here is derived from an EMBL/GenBank/DDBJ whole genome shotgun (WGS) entry which is preliminary data.</text>
</comment>
<keyword evidence="4 8" id="KW-1133">Transmembrane helix</keyword>
<evidence type="ECO:0000313" key="14">
    <source>
        <dbReference type="EMBL" id="KAJ8604480.1"/>
    </source>
</evidence>
<name>A0AAD7UH33_9STRA</name>
<evidence type="ECO:0000256" key="8">
    <source>
        <dbReference type="PROSITE-ProRule" id="PRU01193"/>
    </source>
</evidence>
<dbReference type="Pfam" id="PF01595">
    <property type="entry name" value="CNNM"/>
    <property type="match status" value="1"/>
</dbReference>
<keyword evidence="3" id="KW-0677">Repeat</keyword>
<sequence length="574" mass="61134">MRLSSLLVAVLVSSGEALAPPQAVARKEKIFAVERKPLRSGAVVVCGLVVAAASAATTTATTNAMTLGGALETTTTTTTSTTMVMWPRIVGWAVLFGIASFVHAAEIAITTLWPWKVREFAEEEGKRSPFAKISGNLTPVMTAMLVASTACSVCGTSLATSAIGALAPGRLAIAGACLAAVTIFFGELLPKTLGVYCAEPIARRAIPWLVSLAYVLAPVGAVFSLGIKALITPLGWKFDDESTAASVVSEAELRLLVAAAGQSGSIGRRESSMVASVLDLQDTKVSEVMTPRVEVVAIDETATVDKALDLMTTTKFSRLPVFSSDVDNITGVVLAKSLIKTYEPKEEEATVVLKPAFLSKREDAVRVGDLALDSTYFIPESMSVWAALEAMRRRRCHMAVVVDEYGGTAGIVTLEDILEEIVGEIYDEEDALDGSDLEDQSLIKIVGDSPDSRAYAIRGEAELDDVRAALFGNADALIYADDDANDQDAADSSNSEDSGKRKPLDGELHDCVTLSGLLCAVKGEIPNVGDIITDSGIIFRVDETDDRRVLQVLAWREDRDPFHHHRHKVASDDG</sequence>
<feature type="transmembrane region" description="Helical" evidence="10">
    <location>
        <begin position="136"/>
        <end position="159"/>
    </location>
</feature>
<feature type="domain" description="CBS" evidence="12">
    <location>
        <begin position="371"/>
        <end position="428"/>
    </location>
</feature>
<dbReference type="PANTHER" id="PTHR22777">
    <property type="entry name" value="HEMOLYSIN-RELATED"/>
    <property type="match status" value="1"/>
</dbReference>
<reference evidence="14" key="1">
    <citation type="submission" date="2023-01" db="EMBL/GenBank/DDBJ databases">
        <title>Metagenome sequencing of chrysophaentin producing Chrysophaeum taylorii.</title>
        <authorList>
            <person name="Davison J."/>
            <person name="Bewley C."/>
        </authorList>
    </citation>
    <scope>NUCLEOTIDE SEQUENCE</scope>
    <source>
        <strain evidence="14">NIES-1699</strain>
    </source>
</reference>
<feature type="transmembrane region" description="Helical" evidence="10">
    <location>
        <begin position="89"/>
        <end position="115"/>
    </location>
</feature>
<keyword evidence="2 8" id="KW-0812">Transmembrane</keyword>
<dbReference type="EMBL" id="JAQMWT010000330">
    <property type="protein sequence ID" value="KAJ8604480.1"/>
    <property type="molecule type" value="Genomic_DNA"/>
</dbReference>
<keyword evidence="15" id="KW-1185">Reference proteome</keyword>
<evidence type="ECO:0000259" key="13">
    <source>
        <dbReference type="PROSITE" id="PS51846"/>
    </source>
</evidence>
<dbReference type="SMART" id="SM00116">
    <property type="entry name" value="CBS"/>
    <property type="match status" value="2"/>
</dbReference>
<dbReference type="SMART" id="SM01091">
    <property type="entry name" value="CorC_HlyC"/>
    <property type="match status" value="1"/>
</dbReference>
<evidence type="ECO:0000313" key="15">
    <source>
        <dbReference type="Proteomes" id="UP001230188"/>
    </source>
</evidence>
<dbReference type="InterPro" id="IPR002550">
    <property type="entry name" value="CNNM"/>
</dbReference>
<evidence type="ECO:0000259" key="12">
    <source>
        <dbReference type="PROSITE" id="PS51371"/>
    </source>
</evidence>
<feature type="transmembrane region" description="Helical" evidence="10">
    <location>
        <begin position="205"/>
        <end position="227"/>
    </location>
</feature>
<evidence type="ECO:0000256" key="5">
    <source>
        <dbReference type="ARBA" id="ARBA00023122"/>
    </source>
</evidence>
<proteinExistence type="predicted"/>
<evidence type="ECO:0000256" key="7">
    <source>
        <dbReference type="PROSITE-ProRule" id="PRU00703"/>
    </source>
</evidence>
<comment type="subcellular location">
    <subcellularLocation>
        <location evidence="1">Membrane</location>
        <topology evidence="1">Multi-pass membrane protein</topology>
    </subcellularLocation>
</comment>
<feature type="signal peptide" evidence="11">
    <location>
        <begin position="1"/>
        <end position="17"/>
    </location>
</feature>
<dbReference type="PROSITE" id="PS51371">
    <property type="entry name" value="CBS"/>
    <property type="match status" value="2"/>
</dbReference>
<protein>
    <recommendedName>
        <fullName evidence="16">Hemolysin</fullName>
    </recommendedName>
</protein>
<dbReference type="InterPro" id="IPR036318">
    <property type="entry name" value="FAD-bd_PCMH-like_sf"/>
</dbReference>
<keyword evidence="11" id="KW-0732">Signal</keyword>
<evidence type="ECO:0000256" key="4">
    <source>
        <dbReference type="ARBA" id="ARBA00022989"/>
    </source>
</evidence>
<dbReference type="Gene3D" id="3.30.465.10">
    <property type="match status" value="1"/>
</dbReference>
<dbReference type="GO" id="GO:0050660">
    <property type="term" value="F:flavin adenine dinucleotide binding"/>
    <property type="evidence" value="ECO:0007669"/>
    <property type="project" value="InterPro"/>
</dbReference>
<dbReference type="InterPro" id="IPR005170">
    <property type="entry name" value="Transptr-assoc_dom"/>
</dbReference>
<evidence type="ECO:0000256" key="10">
    <source>
        <dbReference type="SAM" id="Phobius"/>
    </source>
</evidence>
<feature type="region of interest" description="Disordered" evidence="9">
    <location>
        <begin position="485"/>
        <end position="505"/>
    </location>
</feature>
<keyword evidence="6 8" id="KW-0472">Membrane</keyword>
<evidence type="ECO:0000256" key="11">
    <source>
        <dbReference type="SAM" id="SignalP"/>
    </source>
</evidence>
<evidence type="ECO:0000256" key="6">
    <source>
        <dbReference type="ARBA" id="ARBA00023136"/>
    </source>
</evidence>
<evidence type="ECO:0000256" key="1">
    <source>
        <dbReference type="ARBA" id="ARBA00004141"/>
    </source>
</evidence>
<dbReference type="PROSITE" id="PS51846">
    <property type="entry name" value="CNNM"/>
    <property type="match status" value="1"/>
</dbReference>
<keyword evidence="5 7" id="KW-0129">CBS domain</keyword>
<dbReference type="InterPro" id="IPR044751">
    <property type="entry name" value="Ion_transp-like_CBS"/>
</dbReference>
<feature type="domain" description="CNNM transmembrane" evidence="13">
    <location>
        <begin position="81"/>
        <end position="273"/>
    </location>
</feature>
<evidence type="ECO:0000256" key="3">
    <source>
        <dbReference type="ARBA" id="ARBA00022737"/>
    </source>
</evidence>
<feature type="chain" id="PRO_5042126333" description="Hemolysin" evidence="11">
    <location>
        <begin position="18"/>
        <end position="574"/>
    </location>
</feature>
<dbReference type="Proteomes" id="UP001230188">
    <property type="component" value="Unassembled WGS sequence"/>
</dbReference>
<evidence type="ECO:0000256" key="9">
    <source>
        <dbReference type="SAM" id="MobiDB-lite"/>
    </source>
</evidence>